<dbReference type="FunFam" id="3.40.250.10:FF:000045">
    <property type="entry name" value="Arsenate reductase (Arc2), putative"/>
    <property type="match status" value="1"/>
</dbReference>
<name>A0A8S8ZRY5_SORMA</name>
<dbReference type="OMA" id="TPWHEAF"/>
<comment type="caution">
    <text evidence="2">The sequence shown here is derived from an EMBL/GenBank/DDBJ whole genome shotgun (WGS) entry which is preliminary data.</text>
</comment>
<evidence type="ECO:0000259" key="1">
    <source>
        <dbReference type="PROSITE" id="PS50206"/>
    </source>
</evidence>
<dbReference type="EMBL" id="NMPR01000034">
    <property type="protein sequence ID" value="KAA8633637.1"/>
    <property type="molecule type" value="Genomic_DNA"/>
</dbReference>
<dbReference type="InterPro" id="IPR001763">
    <property type="entry name" value="Rhodanese-like_dom"/>
</dbReference>
<dbReference type="SMART" id="SM00450">
    <property type="entry name" value="RHOD"/>
    <property type="match status" value="1"/>
</dbReference>
<dbReference type="PANTHER" id="PTHR10828">
    <property type="entry name" value="M-PHASE INDUCER PHOSPHATASE DUAL SPECIFICITY PHOSPHATASE CDC25"/>
    <property type="match status" value="1"/>
</dbReference>
<dbReference type="GO" id="GO:0004725">
    <property type="term" value="F:protein tyrosine phosphatase activity"/>
    <property type="evidence" value="ECO:0007669"/>
    <property type="project" value="TreeGrafter"/>
</dbReference>
<protein>
    <recommendedName>
        <fullName evidence="1">Rhodanese domain-containing protein</fullName>
    </recommendedName>
</protein>
<accession>A0A8S8ZRY5</accession>
<dbReference type="Gene3D" id="3.40.250.10">
    <property type="entry name" value="Rhodanese-like domain"/>
    <property type="match status" value="1"/>
</dbReference>
<sequence length="161" mass="17712">MTTAPETESKPAPWYAAFPEPQSDLMNISRAEVLEMLKGSTGEAIGKDFVLVDLRRNDFEGGTIRGSLNLPAQSLYPTLPTIYAIFKATGLKKVIFYCGSSTGRGSRGARWLSDYLLKVGDSSIQSLALFEGIKGWANAGPEYVEFMDGYDASVWERLRSQ</sequence>
<dbReference type="Pfam" id="PF00581">
    <property type="entry name" value="Rhodanese"/>
    <property type="match status" value="1"/>
</dbReference>
<dbReference type="AlphaFoldDB" id="A0A8S8ZRY5"/>
<dbReference type="InterPro" id="IPR036873">
    <property type="entry name" value="Rhodanese-like_dom_sf"/>
</dbReference>
<dbReference type="CDD" id="cd01443">
    <property type="entry name" value="Cdc25_Acr2p"/>
    <property type="match status" value="1"/>
</dbReference>
<dbReference type="PROSITE" id="PS50206">
    <property type="entry name" value="RHODANESE_3"/>
    <property type="match status" value="1"/>
</dbReference>
<evidence type="ECO:0000313" key="2">
    <source>
        <dbReference type="EMBL" id="KAA8633637.1"/>
    </source>
</evidence>
<dbReference type="VEuPathDB" id="FungiDB:SMAC_06896"/>
<feature type="domain" description="Rhodanese" evidence="1">
    <location>
        <begin position="45"/>
        <end position="145"/>
    </location>
</feature>
<dbReference type="GO" id="GO:0005634">
    <property type="term" value="C:nucleus"/>
    <property type="evidence" value="ECO:0007669"/>
    <property type="project" value="TreeGrafter"/>
</dbReference>
<proteinExistence type="predicted"/>
<dbReference type="SUPFAM" id="SSF52821">
    <property type="entry name" value="Rhodanese/Cell cycle control phosphatase"/>
    <property type="match status" value="1"/>
</dbReference>
<evidence type="ECO:0000313" key="3">
    <source>
        <dbReference type="Proteomes" id="UP000433876"/>
    </source>
</evidence>
<gene>
    <name evidence="2" type="ORF">SMACR_06896</name>
</gene>
<organism evidence="2 3">
    <name type="scientific">Sordaria macrospora</name>
    <dbReference type="NCBI Taxonomy" id="5147"/>
    <lineage>
        <taxon>Eukaryota</taxon>
        <taxon>Fungi</taxon>
        <taxon>Dikarya</taxon>
        <taxon>Ascomycota</taxon>
        <taxon>Pezizomycotina</taxon>
        <taxon>Sordariomycetes</taxon>
        <taxon>Sordariomycetidae</taxon>
        <taxon>Sordariales</taxon>
        <taxon>Sordariaceae</taxon>
        <taxon>Sordaria</taxon>
    </lineage>
</organism>
<dbReference type="GO" id="GO:0005737">
    <property type="term" value="C:cytoplasm"/>
    <property type="evidence" value="ECO:0007669"/>
    <property type="project" value="TreeGrafter"/>
</dbReference>
<dbReference type="PANTHER" id="PTHR10828:SF50">
    <property type="entry name" value="REDUCTASE (ARC2), PUTATIVE (AFU_ORTHOLOGUE AFUA_6G13400)-RELATED"/>
    <property type="match status" value="1"/>
</dbReference>
<dbReference type="Proteomes" id="UP000433876">
    <property type="component" value="Unassembled WGS sequence"/>
</dbReference>
<reference evidence="2 3" key="1">
    <citation type="submission" date="2017-07" db="EMBL/GenBank/DDBJ databases">
        <title>Genome sequence of the Sordaria macrospora wild type strain R19027.</title>
        <authorList>
            <person name="Nowrousian M."/>
            <person name="Teichert I."/>
            <person name="Kueck U."/>
        </authorList>
    </citation>
    <scope>NUCLEOTIDE SEQUENCE [LARGE SCALE GENOMIC DNA]</scope>
    <source>
        <strain evidence="2 3">R19027</strain>
        <tissue evidence="2">Mycelium</tissue>
    </source>
</reference>